<dbReference type="STRING" id="764291.STRUR_1813"/>
<dbReference type="Proteomes" id="UP000005388">
    <property type="component" value="Unassembled WGS sequence"/>
</dbReference>
<evidence type="ECO:0000313" key="8">
    <source>
        <dbReference type="Proteomes" id="UP000005388"/>
    </source>
</evidence>
<keyword evidence="4" id="KW-0328">Glycosyltransferase</keyword>
<dbReference type="InterPro" id="IPR017853">
    <property type="entry name" value="GH"/>
</dbReference>
<sequence length="869" mass="96626">MDSSESDFRPLLTTWWPSVDTQVNYLNYLSDYFGIEKTYSTEDSQASLNLAAEALQVKIEQEISAKNNVEWLREVMSSFVTTQSQWNKDTENVGTDHLQGGALLYVNSDLTQWANSDYRLLNRTPTYQTGTTKYFKADKTGGYDFLLANDVDNSNPVVQAVQLNQLYYLTNWGSIVFGDKNANFDGIRLDAVDNVNADLLQIYTNYFEAAYNVDKSEADALAHISILEAWSYNDPDYVQDTNVDGLAVDNGLRLSLLYSLTRNTSERSGLEPLISSEIGLTDRSTDSAYGDTTPSYTFVRAHDSEVQTIIAQIISSKINPKTDGMTFTLDELKQAFEIYNADMNSVNKEYTHYNIPAAYSLLLTNMESVPRIYYGDLYTDNGQYMETKSPYYDQITELLKARIKYSAGGQSMAVNYYTPDSTMKTDNQDSVLNQTGVLTSVRYGSGIMTADQTATDGNPVTSGIVTVISNNPDLKLASTEKVAVQVGIAHAGQYYRPLFLPTDNGLVSYSNDSDTTLRKLVDNNGFIYFTADEIKGYQTVDMNGYLSVWVPVGASDDQDIRVAASTETYSDGDKTIKATAALDSQVIYEGFSNFQDFVTNDSQYTNKVIAENSELFASWGITTFEMAPQYVSSTDGSFLDSIIQNGYAFTDRYDLGMSKNNKYGSAEDLRDALLALHSAGLQVIADWVPDQIYSLPNEEVVTATRVNDYGEVKEGAYINNTLYVANTKSSGTDYQAKYGGAFLDYLQSQYSDLFTVNMISTGEPIDPSTKITTWKAEYFNGTNILGRGDGYVLSDQATGKYFTVSDTGVFLPKQLTSNSAVTGFYYDGSGMTYFSTSGYRAKSEFIVFNNNYYYFDENGYIVTGSKTVD</sequence>
<dbReference type="EMBL" id="AEUZ02000001">
    <property type="protein sequence ID" value="EHJ56496.1"/>
    <property type="molecule type" value="Genomic_DNA"/>
</dbReference>
<dbReference type="EC" id="2.4.1.5" evidence="3"/>
<dbReference type="Pfam" id="PF02324">
    <property type="entry name" value="Glyco_hydro_70"/>
    <property type="match status" value="1"/>
</dbReference>
<protein>
    <recommendedName>
        <fullName evidence="3">dextransucrase</fullName>
        <ecNumber evidence="3">2.4.1.5</ecNumber>
    </recommendedName>
</protein>
<dbReference type="GO" id="GO:0009250">
    <property type="term" value="P:glucan biosynthetic process"/>
    <property type="evidence" value="ECO:0007669"/>
    <property type="project" value="InterPro"/>
</dbReference>
<evidence type="ECO:0000256" key="5">
    <source>
        <dbReference type="ARBA" id="ARBA00022679"/>
    </source>
</evidence>
<evidence type="ECO:0000256" key="3">
    <source>
        <dbReference type="ARBA" id="ARBA00012592"/>
    </source>
</evidence>
<dbReference type="Gene3D" id="2.10.270.10">
    <property type="entry name" value="Cholin Binding"/>
    <property type="match status" value="1"/>
</dbReference>
<dbReference type="InterPro" id="IPR003318">
    <property type="entry name" value="Glyco_hydro70cat"/>
</dbReference>
<dbReference type="SUPFAM" id="SSF69360">
    <property type="entry name" value="Cell wall binding repeat"/>
    <property type="match status" value="1"/>
</dbReference>
<organism evidence="7 8">
    <name type="scientific">Streptococcus urinalis 2285-97</name>
    <dbReference type="NCBI Taxonomy" id="764291"/>
    <lineage>
        <taxon>Bacteria</taxon>
        <taxon>Bacillati</taxon>
        <taxon>Bacillota</taxon>
        <taxon>Bacilli</taxon>
        <taxon>Lactobacillales</taxon>
        <taxon>Streptococcaceae</taxon>
        <taxon>Streptococcus</taxon>
    </lineage>
</organism>
<evidence type="ECO:0000256" key="2">
    <source>
        <dbReference type="ARBA" id="ARBA00009247"/>
    </source>
</evidence>
<accession>G5KCZ1</accession>
<keyword evidence="8" id="KW-1185">Reference proteome</keyword>
<dbReference type="eggNOG" id="COG5263">
    <property type="taxonomic scope" value="Bacteria"/>
</dbReference>
<comment type="catalytic activity">
    <reaction evidence="1">
        <text>[(1-&gt;6)-alpha-D-glucosyl](n) + sucrose = [(1-&gt;6)-alpha-D-glucosyl](n+1) + D-fructose</text>
        <dbReference type="Rhea" id="RHEA:18825"/>
        <dbReference type="Rhea" id="RHEA-COMP:11144"/>
        <dbReference type="Rhea" id="RHEA-COMP:11145"/>
        <dbReference type="ChEBI" id="CHEBI:17992"/>
        <dbReference type="ChEBI" id="CHEBI:18269"/>
        <dbReference type="ChEBI" id="CHEBI:37721"/>
        <dbReference type="EC" id="2.4.1.5"/>
    </reaction>
</comment>
<dbReference type="Gene3D" id="2.30.30.420">
    <property type="entry name" value="glucansucrase"/>
    <property type="match status" value="1"/>
</dbReference>
<reference evidence="7 8" key="1">
    <citation type="journal article" date="2014" name="Int. J. Syst. Evol. Microbiol.">
        <title>Phylogenomics and the dynamic genome evolution of the genus Streptococcus.</title>
        <authorList>
            <consortium name="The Broad Institute Genome Sequencing Platform"/>
            <person name="Richards V.P."/>
            <person name="Palmer S.R."/>
            <person name="Pavinski Bitar P.D."/>
            <person name="Qin X."/>
            <person name="Weinstock G.M."/>
            <person name="Highlander S.K."/>
            <person name="Town C.D."/>
            <person name="Burne R.A."/>
            <person name="Stanhope M.J."/>
        </authorList>
    </citation>
    <scope>NUCLEOTIDE SEQUENCE [LARGE SCALE GENOMIC DNA]</scope>
    <source>
        <strain evidence="7 8">2285-97</strain>
    </source>
</reference>
<evidence type="ECO:0000313" key="7">
    <source>
        <dbReference type="EMBL" id="EHJ56496.1"/>
    </source>
</evidence>
<evidence type="ECO:0000256" key="4">
    <source>
        <dbReference type="ARBA" id="ARBA00022676"/>
    </source>
</evidence>
<evidence type="ECO:0000259" key="6">
    <source>
        <dbReference type="Pfam" id="PF02324"/>
    </source>
</evidence>
<name>G5KCZ1_9STRE</name>
<dbReference type="GO" id="GO:0046527">
    <property type="term" value="F:glucosyltransferase activity"/>
    <property type="evidence" value="ECO:0007669"/>
    <property type="project" value="InterPro"/>
</dbReference>
<evidence type="ECO:0000256" key="1">
    <source>
        <dbReference type="ARBA" id="ARBA00001152"/>
    </source>
</evidence>
<dbReference type="GO" id="GO:0047849">
    <property type="term" value="F:dextransucrase activity"/>
    <property type="evidence" value="ECO:0007669"/>
    <property type="project" value="UniProtKB-EC"/>
</dbReference>
<dbReference type="eggNOG" id="COG0366">
    <property type="taxonomic scope" value="Bacteria"/>
</dbReference>
<comment type="caution">
    <text evidence="7">The sequence shown here is derived from an EMBL/GenBank/DDBJ whole genome shotgun (WGS) entry which is preliminary data.</text>
</comment>
<dbReference type="SUPFAM" id="SSF51445">
    <property type="entry name" value="(Trans)glycosidases"/>
    <property type="match status" value="2"/>
</dbReference>
<dbReference type="AlphaFoldDB" id="G5KCZ1"/>
<proteinExistence type="inferred from homology"/>
<keyword evidence="5" id="KW-0808">Transferase</keyword>
<feature type="domain" description="Glycoside hydrolase family 70 catalytic" evidence="6">
    <location>
        <begin position="11"/>
        <end position="828"/>
    </location>
</feature>
<gene>
    <name evidence="7" type="ORF">STRUR_1813</name>
</gene>
<dbReference type="Gene3D" id="3.20.20.470">
    <property type="entry name" value="Glucansucrase"/>
    <property type="match status" value="1"/>
</dbReference>
<comment type="similarity">
    <text evidence="2">Belongs to the glycosyl hydrolase 70 family.</text>
</comment>